<comment type="similarity">
    <text evidence="1">Belongs to the ATP-dependent AMP-binding enzyme family.</text>
</comment>
<dbReference type="Pfam" id="PF00501">
    <property type="entry name" value="AMP-binding"/>
    <property type="match status" value="1"/>
</dbReference>
<reference evidence="5 6" key="1">
    <citation type="submission" date="2019-03" db="EMBL/GenBank/DDBJ databases">
        <title>Genomic Encyclopedia of Type Strains, Phase IV (KMG-IV): sequencing the most valuable type-strain genomes for metagenomic binning, comparative biology and taxonomic classification.</title>
        <authorList>
            <person name="Goeker M."/>
        </authorList>
    </citation>
    <scope>NUCLEOTIDE SEQUENCE [LARGE SCALE GENOMIC DNA]</scope>
    <source>
        <strain evidence="5 6">DSM 45707</strain>
    </source>
</reference>
<evidence type="ECO:0000259" key="3">
    <source>
        <dbReference type="Pfam" id="PF00501"/>
    </source>
</evidence>
<dbReference type="GO" id="GO:0031956">
    <property type="term" value="F:medium-chain fatty acid-CoA ligase activity"/>
    <property type="evidence" value="ECO:0007669"/>
    <property type="project" value="TreeGrafter"/>
</dbReference>
<dbReference type="PROSITE" id="PS00455">
    <property type="entry name" value="AMP_BINDING"/>
    <property type="match status" value="1"/>
</dbReference>
<evidence type="ECO:0000256" key="1">
    <source>
        <dbReference type="ARBA" id="ARBA00006432"/>
    </source>
</evidence>
<dbReference type="RefSeq" id="WP_131925489.1">
    <property type="nucleotide sequence ID" value="NZ_SMAG01000006.1"/>
</dbReference>
<evidence type="ECO:0000313" key="5">
    <source>
        <dbReference type="EMBL" id="TCS93619.1"/>
    </source>
</evidence>
<dbReference type="SUPFAM" id="SSF56801">
    <property type="entry name" value="Acetyl-CoA synthetase-like"/>
    <property type="match status" value="1"/>
</dbReference>
<dbReference type="AlphaFoldDB" id="A0A4R3L2E1"/>
<dbReference type="GO" id="GO:0006631">
    <property type="term" value="P:fatty acid metabolic process"/>
    <property type="evidence" value="ECO:0007669"/>
    <property type="project" value="TreeGrafter"/>
</dbReference>
<name>A0A4R3L2E1_9BACL</name>
<sequence>MNTLGEVLNYRADFSARLEALVGGGKRYTYKEYNERVNQLAHYLIEKNIAKGDRVAFLCKNHHAFPVIFMAIVKVGAIAVPINCRQTTEEIYYLIQDSKPKMIFYDDEFTQNIPSLDQLSFVATMIKVAVGSETHPSFEGLLVNKPTHDPGRSVDGDDAAIIMYTSGTTGKPKGVLCSHRNLYTAGESSGNAIDYHYGDRYLAVTPLFHISGILSIFNCIYFGKTMITLSHANPPDILDAIERERVTCLMTVPTLLIYMLPQIMSGEKDLDSIRIFICGGSTVPEKLIRQYDALGFPIVQVYGCTECSGAITFWKSNMGLEKCHSVGKKQLQGKVKIVNPDTLQEVPTGEVGEITFKGPQVCLGYWNNSEATQSTIKEGWVFTGDAGKIDEEGFVYVMDRYKDVIICGGANIYPAQVEEVIRQLEGVLEVALIGVPHEIWGEMPRAYVVKKEDSDLTEQDIMEHCGQRLATYKVTEVIFIDELPKNSLGKVVKPTLRKMAMEEQEINH</sequence>
<dbReference type="Gene3D" id="3.40.50.12780">
    <property type="entry name" value="N-terminal domain of ligase-like"/>
    <property type="match status" value="1"/>
</dbReference>
<comment type="caution">
    <text evidence="5">The sequence shown here is derived from an EMBL/GenBank/DDBJ whole genome shotgun (WGS) entry which is preliminary data.</text>
</comment>
<dbReference type="Pfam" id="PF13193">
    <property type="entry name" value="AMP-binding_C"/>
    <property type="match status" value="1"/>
</dbReference>
<feature type="domain" description="AMP-binding enzyme C-terminal" evidence="4">
    <location>
        <begin position="416"/>
        <end position="490"/>
    </location>
</feature>
<feature type="domain" description="AMP-dependent synthetase/ligase" evidence="3">
    <location>
        <begin position="17"/>
        <end position="366"/>
    </location>
</feature>
<dbReference type="EMBL" id="SMAG01000006">
    <property type="protein sequence ID" value="TCS93619.1"/>
    <property type="molecule type" value="Genomic_DNA"/>
</dbReference>
<organism evidence="5 6">
    <name type="scientific">Hazenella coriacea</name>
    <dbReference type="NCBI Taxonomy" id="1179467"/>
    <lineage>
        <taxon>Bacteria</taxon>
        <taxon>Bacillati</taxon>
        <taxon>Bacillota</taxon>
        <taxon>Bacilli</taxon>
        <taxon>Bacillales</taxon>
        <taxon>Thermoactinomycetaceae</taxon>
        <taxon>Hazenella</taxon>
    </lineage>
</organism>
<dbReference type="OrthoDB" id="9765680at2"/>
<dbReference type="PANTHER" id="PTHR43201">
    <property type="entry name" value="ACYL-COA SYNTHETASE"/>
    <property type="match status" value="1"/>
</dbReference>
<dbReference type="PANTHER" id="PTHR43201:SF5">
    <property type="entry name" value="MEDIUM-CHAIN ACYL-COA LIGASE ACSF2, MITOCHONDRIAL"/>
    <property type="match status" value="1"/>
</dbReference>
<evidence type="ECO:0000313" key="6">
    <source>
        <dbReference type="Proteomes" id="UP000294937"/>
    </source>
</evidence>
<evidence type="ECO:0000256" key="2">
    <source>
        <dbReference type="ARBA" id="ARBA00022598"/>
    </source>
</evidence>
<dbReference type="Proteomes" id="UP000294937">
    <property type="component" value="Unassembled WGS sequence"/>
</dbReference>
<protein>
    <submittedName>
        <fullName evidence="5">Long-chain acyl-CoA synthetase</fullName>
    </submittedName>
</protein>
<keyword evidence="2" id="KW-0436">Ligase</keyword>
<accession>A0A4R3L2E1</accession>
<dbReference type="InterPro" id="IPR025110">
    <property type="entry name" value="AMP-bd_C"/>
</dbReference>
<dbReference type="InterPro" id="IPR045851">
    <property type="entry name" value="AMP-bd_C_sf"/>
</dbReference>
<evidence type="ECO:0000259" key="4">
    <source>
        <dbReference type="Pfam" id="PF13193"/>
    </source>
</evidence>
<keyword evidence="6" id="KW-1185">Reference proteome</keyword>
<dbReference type="InterPro" id="IPR042099">
    <property type="entry name" value="ANL_N_sf"/>
</dbReference>
<proteinExistence type="inferred from homology"/>
<dbReference type="Gene3D" id="3.30.300.30">
    <property type="match status" value="1"/>
</dbReference>
<gene>
    <name evidence="5" type="ORF">EDD58_10652</name>
</gene>
<dbReference type="FunFam" id="3.30.300.30:FF:000008">
    <property type="entry name" value="2,3-dihydroxybenzoate-AMP ligase"/>
    <property type="match status" value="1"/>
</dbReference>
<dbReference type="NCBIfam" id="NF004837">
    <property type="entry name" value="PRK06187.1"/>
    <property type="match status" value="1"/>
</dbReference>
<dbReference type="InterPro" id="IPR020845">
    <property type="entry name" value="AMP-binding_CS"/>
</dbReference>
<dbReference type="InterPro" id="IPR000873">
    <property type="entry name" value="AMP-dep_synth/lig_dom"/>
</dbReference>